<feature type="transmembrane region" description="Helical" evidence="4">
    <location>
        <begin position="145"/>
        <end position="167"/>
    </location>
</feature>
<dbReference type="RefSeq" id="WP_100003607.1">
    <property type="nucleotide sequence ID" value="NZ_CP017944.1"/>
</dbReference>
<reference evidence="7" key="1">
    <citation type="journal article" date="2017" name="Int J Environ Stud">
        <title>Does the Miocene-Pliocene relict legume Oxytropis triphylla form nitrogen-fixing nodules with a combination of bacterial strains?</title>
        <authorList>
            <person name="Safronova V."/>
            <person name="Belimov A."/>
            <person name="Sazanova A."/>
            <person name="Kuznetsova I."/>
            <person name="Popova J."/>
            <person name="Andronov E."/>
            <person name="Verkhozina A."/>
            <person name="Tikhonovich I."/>
        </authorList>
    </citation>
    <scope>NUCLEOTIDE SEQUENCE [LARGE SCALE GENOMIC DNA]</scope>
    <source>
        <strain evidence="7">Tri-38</strain>
    </source>
</reference>
<feature type="transmembrane region" description="Helical" evidence="4">
    <location>
        <begin position="374"/>
        <end position="393"/>
    </location>
</feature>
<feature type="transmembrane region" description="Helical" evidence="4">
    <location>
        <begin position="345"/>
        <end position="368"/>
    </location>
</feature>
<feature type="transmembrane region" description="Helical" evidence="4">
    <location>
        <begin position="261"/>
        <end position="281"/>
    </location>
</feature>
<dbReference type="KEGG" id="pht:BLM14_28965"/>
<feature type="transmembrane region" description="Helical" evidence="4">
    <location>
        <begin position="313"/>
        <end position="333"/>
    </location>
</feature>
<dbReference type="PANTHER" id="PTHR43129">
    <property type="entry name" value="FOSMIDOMYCIN RESISTANCE PROTEIN"/>
    <property type="match status" value="1"/>
</dbReference>
<evidence type="ECO:0000256" key="2">
    <source>
        <dbReference type="ARBA" id="ARBA00022989"/>
    </source>
</evidence>
<dbReference type="AlphaFoldDB" id="A0A2N9VXP1"/>
<dbReference type="InterPro" id="IPR020846">
    <property type="entry name" value="MFS_dom"/>
</dbReference>
<evidence type="ECO:0000313" key="6">
    <source>
        <dbReference type="EMBL" id="PIO44259.1"/>
    </source>
</evidence>
<keyword evidence="1 4" id="KW-0812">Transmembrane</keyword>
<feature type="transmembrane region" description="Helical" evidence="4">
    <location>
        <begin position="288"/>
        <end position="307"/>
    </location>
</feature>
<protein>
    <submittedName>
        <fullName evidence="6">MFS transporter</fullName>
    </submittedName>
</protein>
<organism evidence="6 7">
    <name type="scientific">Phyllobacterium zundukense</name>
    <dbReference type="NCBI Taxonomy" id="1867719"/>
    <lineage>
        <taxon>Bacteria</taxon>
        <taxon>Pseudomonadati</taxon>
        <taxon>Pseudomonadota</taxon>
        <taxon>Alphaproteobacteria</taxon>
        <taxon>Hyphomicrobiales</taxon>
        <taxon>Phyllobacteriaceae</taxon>
        <taxon>Phyllobacterium</taxon>
    </lineage>
</organism>
<evidence type="ECO:0000256" key="1">
    <source>
        <dbReference type="ARBA" id="ARBA00022692"/>
    </source>
</evidence>
<evidence type="ECO:0000313" key="7">
    <source>
        <dbReference type="Proteomes" id="UP000232163"/>
    </source>
</evidence>
<sequence length="406" mass="43739">MTDTTMPAQRTSAETTVFAIIFAVSFCHLLNDMMQSLLSAIYPMLKQNYGLDFKQIGFLTLTFQVTASLLQPIVGTYTDKRPMPYSLPVGMAFSLVGLGLLSIATHYVMLLAGAAFIGIGSSIFHPESSRVARLASGGRHGLAQSFFQVGGNFGTASGPLLAAFIVLPRGQQSIAWFSVAALIGMIILYQVGSWYQRYRAANANKPAASKQLKLPRGKVAMSLIILTLLVFTKNIYLASISSYYTFYVIHKFGISVQQSQMMLFLFLGAAAVGTILGGPIGDKIGTKAVIWFSILGVLPFTLMMPYASLFWTGILTVFIGLILSSAFPAIVVFAQELVPGRVGMIAGIFFGFAFGMAGIAAAVLGFVADIKGIDYVYMVCSYLPFLGLLTIFLPSMREVRGESVVA</sequence>
<feature type="transmembrane region" description="Helical" evidence="4">
    <location>
        <begin position="51"/>
        <end position="71"/>
    </location>
</feature>
<dbReference type="GO" id="GO:0022857">
    <property type="term" value="F:transmembrane transporter activity"/>
    <property type="evidence" value="ECO:0007669"/>
    <property type="project" value="InterPro"/>
</dbReference>
<dbReference type="PANTHER" id="PTHR43129:SF1">
    <property type="entry name" value="FOSMIDOMYCIN RESISTANCE PROTEIN"/>
    <property type="match status" value="1"/>
</dbReference>
<gene>
    <name evidence="6" type="ORF">B5P45_13360</name>
</gene>
<feature type="transmembrane region" description="Helical" evidence="4">
    <location>
        <begin position="91"/>
        <end position="124"/>
    </location>
</feature>
<dbReference type="PROSITE" id="PS50850">
    <property type="entry name" value="MFS"/>
    <property type="match status" value="1"/>
</dbReference>
<evidence type="ECO:0000259" key="5">
    <source>
        <dbReference type="PROSITE" id="PS50850"/>
    </source>
</evidence>
<dbReference type="CDD" id="cd17478">
    <property type="entry name" value="MFS_FsR"/>
    <property type="match status" value="1"/>
</dbReference>
<feature type="domain" description="Major facilitator superfamily (MFS) profile" evidence="5">
    <location>
        <begin position="20"/>
        <end position="399"/>
    </location>
</feature>
<accession>A0A2N9VXP1</accession>
<dbReference type="GO" id="GO:0005886">
    <property type="term" value="C:plasma membrane"/>
    <property type="evidence" value="ECO:0007669"/>
    <property type="project" value="TreeGrafter"/>
</dbReference>
<proteinExistence type="predicted"/>
<dbReference type="SUPFAM" id="SSF103473">
    <property type="entry name" value="MFS general substrate transporter"/>
    <property type="match status" value="1"/>
</dbReference>
<dbReference type="OrthoDB" id="9770492at2"/>
<dbReference type="Pfam" id="PF07690">
    <property type="entry name" value="MFS_1"/>
    <property type="match status" value="1"/>
</dbReference>
<keyword evidence="7" id="KW-1185">Reference proteome</keyword>
<keyword evidence="3 4" id="KW-0472">Membrane</keyword>
<keyword evidence="2 4" id="KW-1133">Transmembrane helix</keyword>
<dbReference type="Proteomes" id="UP000232163">
    <property type="component" value="Unassembled WGS sequence"/>
</dbReference>
<dbReference type="InterPro" id="IPR036259">
    <property type="entry name" value="MFS_trans_sf"/>
</dbReference>
<dbReference type="EMBL" id="MZMT01000033">
    <property type="protein sequence ID" value="PIO44259.1"/>
    <property type="molecule type" value="Genomic_DNA"/>
</dbReference>
<evidence type="ECO:0000256" key="3">
    <source>
        <dbReference type="ARBA" id="ARBA00023136"/>
    </source>
</evidence>
<dbReference type="Gene3D" id="1.20.1250.20">
    <property type="entry name" value="MFS general substrate transporter like domains"/>
    <property type="match status" value="2"/>
</dbReference>
<name>A0A2N9VXP1_9HYPH</name>
<dbReference type="InterPro" id="IPR011701">
    <property type="entry name" value="MFS"/>
</dbReference>
<feature type="transmembrane region" description="Helical" evidence="4">
    <location>
        <begin position="173"/>
        <end position="195"/>
    </location>
</feature>
<comment type="caution">
    <text evidence="6">The sequence shown here is derived from an EMBL/GenBank/DDBJ whole genome shotgun (WGS) entry which is preliminary data.</text>
</comment>
<feature type="transmembrane region" description="Helical" evidence="4">
    <location>
        <begin position="219"/>
        <end position="241"/>
    </location>
</feature>
<evidence type="ECO:0000256" key="4">
    <source>
        <dbReference type="SAM" id="Phobius"/>
    </source>
</evidence>